<name>A0A6C0IS17_9ZZZZ</name>
<sequence>MPACFSKPIRASTDDEFTADAASPYIGIQQRGKRDYTIEKGGTKRWFMVPPEFGGGKRNVIGNNVQMCCCKQHMTDVHWLHGEVFVYHCTTRDTFVWRAK</sequence>
<dbReference type="AlphaFoldDB" id="A0A6C0IS17"/>
<protein>
    <submittedName>
        <fullName evidence="1">Uncharacterized protein</fullName>
    </submittedName>
</protein>
<proteinExistence type="predicted"/>
<accession>A0A6C0IS17</accession>
<dbReference type="EMBL" id="MN740228">
    <property type="protein sequence ID" value="QHT94667.1"/>
    <property type="molecule type" value="Genomic_DNA"/>
</dbReference>
<organism evidence="1">
    <name type="scientific">viral metagenome</name>
    <dbReference type="NCBI Taxonomy" id="1070528"/>
    <lineage>
        <taxon>unclassified sequences</taxon>
        <taxon>metagenomes</taxon>
        <taxon>organismal metagenomes</taxon>
    </lineage>
</organism>
<evidence type="ECO:0000313" key="1">
    <source>
        <dbReference type="EMBL" id="QHT94667.1"/>
    </source>
</evidence>
<reference evidence="1" key="1">
    <citation type="journal article" date="2020" name="Nature">
        <title>Giant virus diversity and host interactions through global metagenomics.</title>
        <authorList>
            <person name="Schulz F."/>
            <person name="Roux S."/>
            <person name="Paez-Espino D."/>
            <person name="Jungbluth S."/>
            <person name="Walsh D.A."/>
            <person name="Denef V.J."/>
            <person name="McMahon K.D."/>
            <person name="Konstantinidis K.T."/>
            <person name="Eloe-Fadrosh E.A."/>
            <person name="Kyrpides N.C."/>
            <person name="Woyke T."/>
        </authorList>
    </citation>
    <scope>NUCLEOTIDE SEQUENCE</scope>
    <source>
        <strain evidence="1">GVMAG-M-3300024261-26</strain>
    </source>
</reference>